<feature type="chain" id="PRO_5020889952" evidence="1">
    <location>
        <begin position="22"/>
        <end position="613"/>
    </location>
</feature>
<dbReference type="Proteomes" id="UP000293162">
    <property type="component" value="Unassembled WGS sequence"/>
</dbReference>
<comment type="caution">
    <text evidence="3">The sequence shown here is derived from an EMBL/GenBank/DDBJ whole genome shotgun (WGS) entry which is preliminary data.</text>
</comment>
<dbReference type="RefSeq" id="WP_130019299.1">
    <property type="nucleotide sequence ID" value="NZ_SEWF01000002.1"/>
</dbReference>
<dbReference type="GO" id="GO:0016787">
    <property type="term" value="F:hydrolase activity"/>
    <property type="evidence" value="ECO:0007669"/>
    <property type="project" value="InterPro"/>
</dbReference>
<accession>A0A4Q5M6A8</accession>
<dbReference type="OrthoDB" id="938897at2"/>
<evidence type="ECO:0000259" key="2">
    <source>
        <dbReference type="PROSITE" id="PS51820"/>
    </source>
</evidence>
<dbReference type="Gene3D" id="2.60.120.560">
    <property type="entry name" value="Exo-inulinase, domain 1"/>
    <property type="match status" value="1"/>
</dbReference>
<dbReference type="SMART" id="SM00758">
    <property type="entry name" value="PA14"/>
    <property type="match status" value="1"/>
</dbReference>
<name>A0A4Q5M6A8_9BACT</name>
<evidence type="ECO:0000256" key="1">
    <source>
        <dbReference type="SAM" id="SignalP"/>
    </source>
</evidence>
<feature type="domain" description="PA14" evidence="2">
    <location>
        <begin position="250"/>
        <end position="389"/>
    </location>
</feature>
<dbReference type="Pfam" id="PF06439">
    <property type="entry name" value="3keto-disac_hyd"/>
    <property type="match status" value="1"/>
</dbReference>
<evidence type="ECO:0000313" key="3">
    <source>
        <dbReference type="EMBL" id="RYU97517.1"/>
    </source>
</evidence>
<gene>
    <name evidence="3" type="ORF">EWM59_02155</name>
</gene>
<protein>
    <submittedName>
        <fullName evidence="3">DUF1080 domain-containing protein</fullName>
    </submittedName>
</protein>
<organism evidence="3 4">
    <name type="scientific">Emticicia agri</name>
    <dbReference type="NCBI Taxonomy" id="2492393"/>
    <lineage>
        <taxon>Bacteria</taxon>
        <taxon>Pseudomonadati</taxon>
        <taxon>Bacteroidota</taxon>
        <taxon>Cytophagia</taxon>
        <taxon>Cytophagales</taxon>
        <taxon>Leadbetterellaceae</taxon>
        <taxon>Emticicia</taxon>
    </lineage>
</organism>
<dbReference type="InterPro" id="IPR011658">
    <property type="entry name" value="PA14_dom"/>
</dbReference>
<dbReference type="InterPro" id="IPR037524">
    <property type="entry name" value="PA14/GLEYA"/>
</dbReference>
<dbReference type="SUPFAM" id="SSF56988">
    <property type="entry name" value="Anthrax protective antigen"/>
    <property type="match status" value="1"/>
</dbReference>
<keyword evidence="1" id="KW-0732">Signal</keyword>
<feature type="signal peptide" evidence="1">
    <location>
        <begin position="1"/>
        <end position="21"/>
    </location>
</feature>
<dbReference type="Pfam" id="PF07691">
    <property type="entry name" value="PA14"/>
    <property type="match status" value="1"/>
</dbReference>
<dbReference type="PROSITE" id="PS51820">
    <property type="entry name" value="PA14"/>
    <property type="match status" value="1"/>
</dbReference>
<reference evidence="3 4" key="1">
    <citation type="submission" date="2019-02" db="EMBL/GenBank/DDBJ databases">
        <title>Bacterial novel species Emticicia sp. 17J42-9 isolated from soil.</title>
        <authorList>
            <person name="Jung H.-Y."/>
        </authorList>
    </citation>
    <scope>NUCLEOTIDE SEQUENCE [LARGE SCALE GENOMIC DNA]</scope>
    <source>
        <strain evidence="3 4">17J42-9</strain>
    </source>
</reference>
<sequence>MKRKILTNLIFCGLLANTVSAQQVIPLNNMDAFRPTQGQWSIVGAVEADFTKPNDLHKKEASTGINTGILLCEHPPGKYGIEMDLLTKMEHGDLDLDLDFMMAKGSNSGIYLQGRYEIQLFDSWGKKLPKYGDVGGIYERWDDSKPEGSKGYQGIAPRLNVAKAPGLWQNIKISFQAPRFDASGKKTANARILSIYLNGVLIHENVELTGQTRGAWVDNEVAMGPLRFQGDHGNVAIRNIRYKSYNQQVLSFKDLKYGVYKGNFRTIGDIEKIKPEYSGNLNSLNWAVTNAENEFAVKYAGKIVVPEAGTYTFTTTHGGNTEVKINGQQAFKNGWMQSDPDGRKVTLELPAGEVPFELYYWKADGWLQPSLGLYAESATVRKHPLHSANSTMVNNPSSPILLGTGAEPVLLRSFMDIKEGDKNKRIVHAISVGNKENVHFTYNLDNGSLFQVWKGNFLNATPMWQDRGDGSSRPMGSLTVLGDTPLVAVLETPDKAWSNVDGTFRTRGYELDDNGQPTFKYDIYGAKVTDKITPVEEGKMLKRDIAVSGAVNNLYARLASADAISKNADGTFNVGDSSYLIKVDSGNAEIRTVGGKQELIAPLKENISYSIIW</sequence>
<evidence type="ECO:0000313" key="4">
    <source>
        <dbReference type="Proteomes" id="UP000293162"/>
    </source>
</evidence>
<keyword evidence="4" id="KW-1185">Reference proteome</keyword>
<dbReference type="InterPro" id="IPR010496">
    <property type="entry name" value="AL/BT2_dom"/>
</dbReference>
<proteinExistence type="predicted"/>
<dbReference type="AlphaFoldDB" id="A0A4Q5M6A8"/>
<dbReference type="Gene3D" id="2.60.120.380">
    <property type="match status" value="1"/>
</dbReference>
<dbReference type="EMBL" id="SEWF01000002">
    <property type="protein sequence ID" value="RYU97517.1"/>
    <property type="molecule type" value="Genomic_DNA"/>
</dbReference>